<dbReference type="PATRIC" id="fig|1125779.3.peg.2086"/>
<keyword evidence="2" id="KW-1133">Transmembrane helix</keyword>
<reference evidence="3 4" key="1">
    <citation type="submission" date="2013-05" db="EMBL/GenBank/DDBJ databases">
        <title>The Genome Sequence of Corynebacterium pyruviciproducens 1773O (ATCC BAA-1742).</title>
        <authorList>
            <consortium name="The Broad Institute Genomics Platform"/>
            <person name="Earl A."/>
            <person name="Ward D."/>
            <person name="Feldgarden M."/>
            <person name="Gevers D."/>
            <person name="Tong J."/>
            <person name="Walker B."/>
            <person name="Young S."/>
            <person name="Zeng Q."/>
            <person name="Gargeya S."/>
            <person name="Fitzgerald M."/>
            <person name="Haas B."/>
            <person name="Abouelleil A."/>
            <person name="Allen A.W."/>
            <person name="Alvarado L."/>
            <person name="Arachchi H.M."/>
            <person name="Berlin A.M."/>
            <person name="Chapman S.B."/>
            <person name="Gainer-Dewar J."/>
            <person name="Goldberg J."/>
            <person name="Griggs A."/>
            <person name="Gujja S."/>
            <person name="Hansen M."/>
            <person name="Howarth C."/>
            <person name="Imamovic A."/>
            <person name="Ireland A."/>
            <person name="Larimer J."/>
            <person name="McCowan C."/>
            <person name="Murphy C."/>
            <person name="Pearson M."/>
            <person name="Poon T.W."/>
            <person name="Priest M."/>
            <person name="Roberts A."/>
            <person name="Saif S."/>
            <person name="Shea T."/>
            <person name="Sisk P."/>
            <person name="Sykes S."/>
            <person name="Wortman J."/>
            <person name="Nusbaum C."/>
            <person name="Birren B."/>
        </authorList>
    </citation>
    <scope>NUCLEOTIDE SEQUENCE [LARGE SCALE GENOMIC DNA]</scope>
    <source>
        <strain evidence="3 4">ATCC BAA-1742</strain>
    </source>
</reference>
<dbReference type="Proteomes" id="UP000014408">
    <property type="component" value="Unassembled WGS sequence"/>
</dbReference>
<dbReference type="HOGENOM" id="CLU_1243605_0_0_11"/>
<feature type="region of interest" description="Disordered" evidence="1">
    <location>
        <begin position="111"/>
        <end position="140"/>
    </location>
</feature>
<accession>S2ZCQ8</accession>
<proteinExistence type="predicted"/>
<dbReference type="eggNOG" id="ENOG5031X03">
    <property type="taxonomic scope" value="Bacteria"/>
</dbReference>
<evidence type="ECO:0000313" key="4">
    <source>
        <dbReference type="Proteomes" id="UP000014408"/>
    </source>
</evidence>
<comment type="caution">
    <text evidence="3">The sequence shown here is derived from an EMBL/GenBank/DDBJ whole genome shotgun (WGS) entry which is preliminary data.</text>
</comment>
<name>S2ZCQ8_9CORY</name>
<evidence type="ECO:0000256" key="1">
    <source>
        <dbReference type="SAM" id="MobiDB-lite"/>
    </source>
</evidence>
<feature type="transmembrane region" description="Helical" evidence="2">
    <location>
        <begin position="187"/>
        <end position="206"/>
    </location>
</feature>
<gene>
    <name evidence="3" type="ORF">HMPREF1219_02140</name>
</gene>
<organism evidence="3 4">
    <name type="scientific">Corynebacterium pyruviciproducens ATCC BAA-1742</name>
    <dbReference type="NCBI Taxonomy" id="1125779"/>
    <lineage>
        <taxon>Bacteria</taxon>
        <taxon>Bacillati</taxon>
        <taxon>Actinomycetota</taxon>
        <taxon>Actinomycetes</taxon>
        <taxon>Mycobacteriales</taxon>
        <taxon>Corynebacteriaceae</taxon>
        <taxon>Corynebacterium</taxon>
    </lineage>
</organism>
<keyword evidence="2" id="KW-0472">Membrane</keyword>
<dbReference type="AlphaFoldDB" id="S2ZCQ8"/>
<dbReference type="STRING" id="1125779.HMPREF1219_02140"/>
<keyword evidence="4" id="KW-1185">Reference proteome</keyword>
<dbReference type="EMBL" id="ATBY01000017">
    <property type="protein sequence ID" value="EPD67727.1"/>
    <property type="molecule type" value="Genomic_DNA"/>
</dbReference>
<evidence type="ECO:0000313" key="3">
    <source>
        <dbReference type="EMBL" id="EPD67727.1"/>
    </source>
</evidence>
<protein>
    <submittedName>
        <fullName evidence="3">Uncharacterized protein</fullName>
    </submittedName>
</protein>
<evidence type="ECO:0000256" key="2">
    <source>
        <dbReference type="SAM" id="Phobius"/>
    </source>
</evidence>
<sequence>MEITIKAKQFVFLLPNNPPKKGTPMKGFKKASIASVTAIAVAAGMCTPAFAEEAKAESGVKITDNVCTITIPKAEADLLGITTTPLTVKVSDAQSKLDELLAAYKADAEKQTPADKDKKADKKEGAARAADGKTDTPKTDWKAKSTTYASVASAYRSCAAGKEQSEVDYDLAGIFSSPAGEPNETSLGLIICGSVLTALGLIAALLPQLKSLLPAEIAAMLP</sequence>
<keyword evidence="2" id="KW-0812">Transmembrane</keyword>